<dbReference type="PANTHER" id="PTHR33795:SF1">
    <property type="entry name" value="INSERTION ELEMENT IS150 PROTEIN INSJ"/>
    <property type="match status" value="1"/>
</dbReference>
<sequence length="173" mass="19919">MTKFNSEQKINAVIRYQNGNESIWDIAKSFGANYEVVRMWVKQFESHGIHAFKKGYTSYSMEYKLDVLNYMNENGTSPNETAVIFNISSPALIRKWRTQLRTQGIDALASKKKGRLSMTKKNPKSIQNQTPAEGSVEELQAELERLRMENAYLKKLNALVQNKEKSPNKTNHK</sequence>
<comment type="similarity">
    <text evidence="1">Belongs to the IS150/IS1296 orfA family.</text>
</comment>
<evidence type="ECO:0000256" key="2">
    <source>
        <dbReference type="SAM" id="MobiDB-lite"/>
    </source>
</evidence>
<dbReference type="Pfam" id="PF13518">
    <property type="entry name" value="HTH_28"/>
    <property type="match status" value="1"/>
</dbReference>
<dbReference type="InterPro" id="IPR002514">
    <property type="entry name" value="Transposase_8"/>
</dbReference>
<dbReference type="PANTHER" id="PTHR33795">
    <property type="entry name" value="INSERTION ELEMENT IS150 PROTEIN INSJ"/>
    <property type="match status" value="1"/>
</dbReference>
<feature type="region of interest" description="Disordered" evidence="2">
    <location>
        <begin position="111"/>
        <end position="135"/>
    </location>
</feature>
<dbReference type="InterPro" id="IPR036388">
    <property type="entry name" value="WH-like_DNA-bd_sf"/>
</dbReference>
<evidence type="ECO:0000313" key="8">
    <source>
        <dbReference type="Proteomes" id="UP000029389"/>
    </source>
</evidence>
<dbReference type="EMBL" id="JMQC01000008">
    <property type="protein sequence ID" value="KFM99849.1"/>
    <property type="molecule type" value="Genomic_DNA"/>
</dbReference>
<evidence type="ECO:0000313" key="5">
    <source>
        <dbReference type="EMBL" id="KFM99849.1"/>
    </source>
</evidence>
<dbReference type="GO" id="GO:0003677">
    <property type="term" value="F:DNA binding"/>
    <property type="evidence" value="ECO:0007669"/>
    <property type="project" value="InterPro"/>
</dbReference>
<comment type="caution">
    <text evidence="6">The sequence shown here is derived from an EMBL/GenBank/DDBJ whole genome shotgun (WGS) entry which is preliminary data.</text>
</comment>
<dbReference type="EMBL" id="JMQC01000008">
    <property type="protein sequence ID" value="KFN01614.1"/>
    <property type="molecule type" value="Genomic_DNA"/>
</dbReference>
<dbReference type="PATRIC" id="fig|1405.8.peg.3189"/>
<proteinExistence type="inferred from homology"/>
<evidence type="ECO:0000256" key="1">
    <source>
        <dbReference type="ARBA" id="ARBA00038232"/>
    </source>
</evidence>
<evidence type="ECO:0000313" key="6">
    <source>
        <dbReference type="EMBL" id="KFN01614.1"/>
    </source>
</evidence>
<dbReference type="InterPro" id="IPR009057">
    <property type="entry name" value="Homeodomain-like_sf"/>
</dbReference>
<reference evidence="6 8" key="1">
    <citation type="submission" date="2014-04" db="EMBL/GenBank/DDBJ databases">
        <authorList>
            <person name="Bishop-Lilly K.A."/>
            <person name="Broomall S.M."/>
            <person name="Chain P.S."/>
            <person name="Chertkov O."/>
            <person name="Coyne S.R."/>
            <person name="Daligault H.E."/>
            <person name="Davenport K.W."/>
            <person name="Erkkila T."/>
            <person name="Frey K.G."/>
            <person name="Gibbons H.S."/>
            <person name="Gu W."/>
            <person name="Jaissle J."/>
            <person name="Johnson S.L."/>
            <person name="Koroleva G.I."/>
            <person name="Ladner J.T."/>
            <person name="Lo C.-C."/>
            <person name="Minogue T.D."/>
            <person name="Munk C."/>
            <person name="Palacios G.F."/>
            <person name="Redden C.L."/>
            <person name="Rosenzweig C.N."/>
            <person name="Scholz M.B."/>
            <person name="Teshima H."/>
            <person name="Xu Y."/>
        </authorList>
    </citation>
    <scope>NUCLEOTIDE SEQUENCE [LARGE SCALE GENOMIC DNA]</scope>
    <source>
        <strain evidence="6 8">BHP</strain>
    </source>
</reference>
<dbReference type="InterPro" id="IPR055247">
    <property type="entry name" value="InsJ-like_HTH"/>
</dbReference>
<evidence type="ECO:0000313" key="4">
    <source>
        <dbReference type="EMBL" id="KFM98479.1"/>
    </source>
</evidence>
<dbReference type="InterPro" id="IPR052057">
    <property type="entry name" value="IS150/IS1296_orfA-like"/>
</dbReference>
<name>A0A090YS25_9BACI</name>
<dbReference type="EMBL" id="JMQC01000008">
    <property type="protein sequence ID" value="KFN03633.1"/>
    <property type="molecule type" value="Genomic_DNA"/>
</dbReference>
<dbReference type="Proteomes" id="UP000029389">
    <property type="component" value="Unassembled WGS sequence"/>
</dbReference>
<organism evidence="6 8">
    <name type="scientific">Bacillus clarus</name>
    <dbReference type="NCBI Taxonomy" id="2338372"/>
    <lineage>
        <taxon>Bacteria</taxon>
        <taxon>Bacillati</taxon>
        <taxon>Bacillota</taxon>
        <taxon>Bacilli</taxon>
        <taxon>Bacillales</taxon>
        <taxon>Bacillaceae</taxon>
        <taxon>Bacillus</taxon>
        <taxon>Bacillus cereus group</taxon>
    </lineage>
</organism>
<evidence type="ECO:0000259" key="3">
    <source>
        <dbReference type="Pfam" id="PF13518"/>
    </source>
</evidence>
<dbReference type="Gene3D" id="1.10.10.10">
    <property type="entry name" value="Winged helix-like DNA-binding domain superfamily/Winged helix DNA-binding domain"/>
    <property type="match status" value="2"/>
</dbReference>
<protein>
    <submittedName>
        <fullName evidence="6">Transposase family protein</fullName>
    </submittedName>
</protein>
<accession>A0A090YS25</accession>
<dbReference type="Pfam" id="PF01527">
    <property type="entry name" value="HTH_Tnp_1"/>
    <property type="match status" value="1"/>
</dbReference>
<feature type="domain" description="Insertion element IS150 protein InsJ-like helix-turn-helix" evidence="3">
    <location>
        <begin position="64"/>
        <end position="115"/>
    </location>
</feature>
<dbReference type="SUPFAM" id="SSF46689">
    <property type="entry name" value="Homeodomain-like"/>
    <property type="match status" value="2"/>
</dbReference>
<dbReference type="GO" id="GO:0004803">
    <property type="term" value="F:transposase activity"/>
    <property type="evidence" value="ECO:0007669"/>
    <property type="project" value="InterPro"/>
</dbReference>
<dbReference type="GO" id="GO:0006313">
    <property type="term" value="P:DNA transposition"/>
    <property type="evidence" value="ECO:0007669"/>
    <property type="project" value="InterPro"/>
</dbReference>
<evidence type="ECO:0000313" key="7">
    <source>
        <dbReference type="EMBL" id="KFN03633.1"/>
    </source>
</evidence>
<dbReference type="EMBL" id="JMQC01000008">
    <property type="protein sequence ID" value="KFM98479.1"/>
    <property type="molecule type" value="Genomic_DNA"/>
</dbReference>
<dbReference type="AlphaFoldDB" id="A0A090YS25"/>
<gene>
    <name evidence="7" type="ORF">DJ93_3083</name>
    <name evidence="5" type="ORF">DJ93_4213</name>
    <name evidence="6" type="ORF">DJ93_4928</name>
    <name evidence="4" type="ORF">DJ93_5286</name>
</gene>